<dbReference type="PANTHER" id="PTHR43677">
    <property type="entry name" value="SHORT-CHAIN DEHYDROGENASE/REDUCTASE"/>
    <property type="match status" value="1"/>
</dbReference>
<organism evidence="2 3">
    <name type="scientific">Periconia digitata</name>
    <dbReference type="NCBI Taxonomy" id="1303443"/>
    <lineage>
        <taxon>Eukaryota</taxon>
        <taxon>Fungi</taxon>
        <taxon>Dikarya</taxon>
        <taxon>Ascomycota</taxon>
        <taxon>Pezizomycotina</taxon>
        <taxon>Dothideomycetes</taxon>
        <taxon>Pleosporomycetidae</taxon>
        <taxon>Pleosporales</taxon>
        <taxon>Massarineae</taxon>
        <taxon>Periconiaceae</taxon>
        <taxon>Periconia</taxon>
    </lineage>
</organism>
<dbReference type="AlphaFoldDB" id="A0A9W4XCS8"/>
<dbReference type="InterPro" id="IPR036291">
    <property type="entry name" value="NAD(P)-bd_dom_sf"/>
</dbReference>
<gene>
    <name evidence="2" type="ORF">PDIGIT_LOCUS93</name>
</gene>
<accession>A0A9W4XCS8</accession>
<dbReference type="CDD" id="cd08273">
    <property type="entry name" value="MDR8"/>
    <property type="match status" value="1"/>
</dbReference>
<dbReference type="PANTHER" id="PTHR43677:SF4">
    <property type="entry name" value="QUINONE OXIDOREDUCTASE-LIKE PROTEIN 2"/>
    <property type="match status" value="1"/>
</dbReference>
<dbReference type="OrthoDB" id="203908at2759"/>
<name>A0A9W4XCS8_9PLEO</name>
<dbReference type="EMBL" id="CAOQHR010000001">
    <property type="protein sequence ID" value="CAI6227754.1"/>
    <property type="molecule type" value="Genomic_DNA"/>
</dbReference>
<dbReference type="Pfam" id="PF08240">
    <property type="entry name" value="ADH_N"/>
    <property type="match status" value="1"/>
</dbReference>
<dbReference type="GO" id="GO:0005739">
    <property type="term" value="C:mitochondrion"/>
    <property type="evidence" value="ECO:0007669"/>
    <property type="project" value="TreeGrafter"/>
</dbReference>
<dbReference type="InterPro" id="IPR051397">
    <property type="entry name" value="Zn-ADH-like_protein"/>
</dbReference>
<dbReference type="InterPro" id="IPR013154">
    <property type="entry name" value="ADH-like_N"/>
</dbReference>
<dbReference type="SMART" id="SM00829">
    <property type="entry name" value="PKS_ER"/>
    <property type="match status" value="1"/>
</dbReference>
<feature type="domain" description="Enoyl reductase (ER)" evidence="1">
    <location>
        <begin position="14"/>
        <end position="333"/>
    </location>
</feature>
<dbReference type="InterPro" id="IPR020843">
    <property type="entry name" value="ER"/>
</dbReference>
<dbReference type="Gene3D" id="3.40.50.720">
    <property type="entry name" value="NAD(P)-binding Rossmann-like Domain"/>
    <property type="match status" value="1"/>
</dbReference>
<comment type="caution">
    <text evidence="2">The sequence shown here is derived from an EMBL/GenBank/DDBJ whole genome shotgun (WGS) entry which is preliminary data.</text>
</comment>
<protein>
    <recommendedName>
        <fullName evidence="1">Enoyl reductase (ER) domain-containing protein</fullName>
    </recommendedName>
</protein>
<reference evidence="2" key="1">
    <citation type="submission" date="2023-01" db="EMBL/GenBank/DDBJ databases">
        <authorList>
            <person name="Van Ghelder C."/>
            <person name="Rancurel C."/>
        </authorList>
    </citation>
    <scope>NUCLEOTIDE SEQUENCE</scope>
    <source>
        <strain evidence="2">CNCM I-4278</strain>
    </source>
</reference>
<evidence type="ECO:0000313" key="3">
    <source>
        <dbReference type="Proteomes" id="UP001152607"/>
    </source>
</evidence>
<dbReference type="SUPFAM" id="SSF51735">
    <property type="entry name" value="NAD(P)-binding Rossmann-fold domains"/>
    <property type="match status" value="1"/>
</dbReference>
<dbReference type="Gene3D" id="3.90.180.10">
    <property type="entry name" value="Medium-chain alcohol dehydrogenases, catalytic domain"/>
    <property type="match status" value="1"/>
</dbReference>
<dbReference type="GO" id="GO:0016491">
    <property type="term" value="F:oxidoreductase activity"/>
    <property type="evidence" value="ECO:0007669"/>
    <property type="project" value="InterPro"/>
</dbReference>
<proteinExistence type="predicted"/>
<keyword evidence="3" id="KW-1185">Reference proteome</keyword>
<dbReference type="InterPro" id="IPR011032">
    <property type="entry name" value="GroES-like_sf"/>
</dbReference>
<dbReference type="SUPFAM" id="SSF50129">
    <property type="entry name" value="GroES-like"/>
    <property type="match status" value="1"/>
</dbReference>
<dbReference type="Pfam" id="PF00107">
    <property type="entry name" value="ADH_zinc_N"/>
    <property type="match status" value="1"/>
</dbReference>
<sequence length="350" mass="38459">MPTSIRQVYVPSFGDESHITIMTAPIADPAPKEVQIKVLCSGFGGSDIAMRLGKYPGQKDAPLVPGYCLVGRIHSLGTSCSKFKKGDLVAAMTKYDAHAELTNFDEKYVVPCPEGIDLEQAVAMVLDWSTAYGMTYRGAKIQKGSRVFIHGLSGAVGFAAFTFCKMQGAEVYGTASESKHERLKELGVTLPFVYTNKDWITAMQNLGGAHVVFDALGFDSYDESWRILAPKEGGHLVGLGGNLDVLNGNEPRNQYVGIAKLLAKGMVPFCPHKTSFYYIDKDQKTFEPEMKELFQLSLQGKIHAPIKKRLTLEEVPQAHKEFHKYRDIGSVVVKVAEDDGTGDLHATEFK</sequence>
<dbReference type="InterPro" id="IPR013149">
    <property type="entry name" value="ADH-like_C"/>
</dbReference>
<evidence type="ECO:0000313" key="2">
    <source>
        <dbReference type="EMBL" id="CAI6227754.1"/>
    </source>
</evidence>
<dbReference type="Proteomes" id="UP001152607">
    <property type="component" value="Unassembled WGS sequence"/>
</dbReference>
<evidence type="ECO:0000259" key="1">
    <source>
        <dbReference type="SMART" id="SM00829"/>
    </source>
</evidence>